<organism evidence="2 3">
    <name type="scientific">Papiliotrema laurentii</name>
    <name type="common">Cryptococcus laurentii</name>
    <dbReference type="NCBI Taxonomy" id="5418"/>
    <lineage>
        <taxon>Eukaryota</taxon>
        <taxon>Fungi</taxon>
        <taxon>Dikarya</taxon>
        <taxon>Basidiomycota</taxon>
        <taxon>Agaricomycotina</taxon>
        <taxon>Tremellomycetes</taxon>
        <taxon>Tremellales</taxon>
        <taxon>Rhynchogastremaceae</taxon>
        <taxon>Papiliotrema</taxon>
    </lineage>
</organism>
<reference evidence="2" key="1">
    <citation type="submission" date="2023-02" db="EMBL/GenBank/DDBJ databases">
        <title>Identification and recombinant expression of a fungal hydrolase from Papiliotrema laurentii that hydrolyzes apple cutin and clears colloidal polyester polyurethane.</title>
        <authorList>
            <consortium name="DOE Joint Genome Institute"/>
            <person name="Roman V.A."/>
            <person name="Bojanowski C."/>
            <person name="Crable B.R."/>
            <person name="Wagner D.N."/>
            <person name="Hung C.S."/>
            <person name="Nadeau L.J."/>
            <person name="Schratz L."/>
            <person name="Haridas S."/>
            <person name="Pangilinan J."/>
            <person name="Lipzen A."/>
            <person name="Na H."/>
            <person name="Yan M."/>
            <person name="Ng V."/>
            <person name="Grigoriev I.V."/>
            <person name="Spatafora J.W."/>
            <person name="Barlow D."/>
            <person name="Biffinger J."/>
            <person name="Kelley-Loughnane N."/>
            <person name="Varaljay V.A."/>
            <person name="Crookes-Goodson W.J."/>
        </authorList>
    </citation>
    <scope>NUCLEOTIDE SEQUENCE</scope>
    <source>
        <strain evidence="2">5307AH</strain>
    </source>
</reference>
<dbReference type="Proteomes" id="UP001182556">
    <property type="component" value="Unassembled WGS sequence"/>
</dbReference>
<protein>
    <submittedName>
        <fullName evidence="2">U3-containing 90S pre-ribosomal complex subunit-domain containing protein</fullName>
    </submittedName>
</protein>
<dbReference type="GO" id="GO:0030686">
    <property type="term" value="C:90S preribosome"/>
    <property type="evidence" value="ECO:0007669"/>
    <property type="project" value="TreeGrafter"/>
</dbReference>
<dbReference type="PANTHER" id="PTHR24030:SF0">
    <property type="entry name" value="PROTEIN CMSS1"/>
    <property type="match status" value="1"/>
</dbReference>
<comment type="caution">
    <text evidence="2">The sequence shown here is derived from an EMBL/GenBank/DDBJ whole genome shotgun (WGS) entry which is preliminary data.</text>
</comment>
<dbReference type="AlphaFoldDB" id="A0AAD9FX21"/>
<dbReference type="InterPro" id="IPR032704">
    <property type="entry name" value="Cms1"/>
</dbReference>
<proteinExistence type="predicted"/>
<gene>
    <name evidence="2" type="ORF">DB88DRAFT_537569</name>
</gene>
<dbReference type="GO" id="GO:0005634">
    <property type="term" value="C:nucleus"/>
    <property type="evidence" value="ECO:0007669"/>
    <property type="project" value="TreeGrafter"/>
</dbReference>
<dbReference type="EMBL" id="JAODAN010000001">
    <property type="protein sequence ID" value="KAK1927640.1"/>
    <property type="molecule type" value="Genomic_DNA"/>
</dbReference>
<sequence>MAPTKTGGDDLDDGFELDHDLIAESDSEGEGSVIGGEEYEDFMTDDEDKGPTVTGRKRKATGEDLAGVQPVRAGAQSEDDGEKDEEARKADKKRRKKEKEKERKARRIANHPTSITDSIPATHLSVDQLSQVLLSSLRDTFPAASAMEMEDLKIPDSAILPPPETPAPDADNDPFNPLCARLKTLLKPLQTKKPPVSTPRVIILSLSGMRCADVVRAVKPYKGQGEVGKLFAKHFKLEDQVKYLAKTRVSIAVGTPARVAKLLSEDAMRVTKDTVVLLDITYKDPKQRSLLTLAEVRKELWQSTFSGSSRQKLLEGGAKIGAF</sequence>
<evidence type="ECO:0000313" key="3">
    <source>
        <dbReference type="Proteomes" id="UP001182556"/>
    </source>
</evidence>
<feature type="compositionally biased region" description="Acidic residues" evidence="1">
    <location>
        <begin position="37"/>
        <end position="48"/>
    </location>
</feature>
<dbReference type="Pfam" id="PF14617">
    <property type="entry name" value="CMS1"/>
    <property type="match status" value="1"/>
</dbReference>
<evidence type="ECO:0000256" key="1">
    <source>
        <dbReference type="SAM" id="MobiDB-lite"/>
    </source>
</evidence>
<feature type="compositionally biased region" description="Basic residues" evidence="1">
    <location>
        <begin position="90"/>
        <end position="109"/>
    </location>
</feature>
<keyword evidence="3" id="KW-1185">Reference proteome</keyword>
<evidence type="ECO:0000313" key="2">
    <source>
        <dbReference type="EMBL" id="KAK1927640.1"/>
    </source>
</evidence>
<dbReference type="PANTHER" id="PTHR24030">
    <property type="entry name" value="PROTEIN CMSS1"/>
    <property type="match status" value="1"/>
</dbReference>
<feature type="region of interest" description="Disordered" evidence="1">
    <location>
        <begin position="1"/>
        <end position="116"/>
    </location>
</feature>
<accession>A0AAD9FX21</accession>
<name>A0AAD9FX21_PAPLA</name>